<evidence type="ECO:0000313" key="2">
    <source>
        <dbReference type="EMBL" id="AHD03240.1"/>
    </source>
</evidence>
<organism evidence="2 3">
    <name type="scientific">Leisingera methylohalidivorans DSM 14336</name>
    <dbReference type="NCBI Taxonomy" id="999552"/>
    <lineage>
        <taxon>Bacteria</taxon>
        <taxon>Pseudomonadati</taxon>
        <taxon>Pseudomonadota</taxon>
        <taxon>Alphaproteobacteria</taxon>
        <taxon>Rhodobacterales</taxon>
        <taxon>Roseobacteraceae</taxon>
        <taxon>Leisingera</taxon>
    </lineage>
</organism>
<gene>
    <name evidence="2" type="ORF">METH_17330</name>
</gene>
<dbReference type="GO" id="GO:0009366">
    <property type="term" value="C:enterobactin synthetase complex"/>
    <property type="evidence" value="ECO:0007669"/>
    <property type="project" value="TreeGrafter"/>
</dbReference>
<dbReference type="PANTHER" id="PTHR45527">
    <property type="entry name" value="NONRIBOSOMAL PEPTIDE SYNTHETASE"/>
    <property type="match status" value="1"/>
</dbReference>
<dbReference type="Pfam" id="PF00501">
    <property type="entry name" value="AMP-binding"/>
    <property type="match status" value="1"/>
</dbReference>
<dbReference type="PANTHER" id="PTHR45527:SF1">
    <property type="entry name" value="FATTY ACID SYNTHASE"/>
    <property type="match status" value="1"/>
</dbReference>
<dbReference type="InterPro" id="IPR020459">
    <property type="entry name" value="AMP-binding"/>
</dbReference>
<dbReference type="InterPro" id="IPR000873">
    <property type="entry name" value="AMP-dep_synth/lig_dom"/>
</dbReference>
<dbReference type="HOGENOM" id="CLU_1060886_0_0_5"/>
<dbReference type="Proteomes" id="UP000018780">
    <property type="component" value="Chromosome"/>
</dbReference>
<dbReference type="PATRIC" id="fig|999552.6.peg.3442"/>
<dbReference type="InterPro" id="IPR020845">
    <property type="entry name" value="AMP-binding_CS"/>
</dbReference>
<evidence type="ECO:0000259" key="1">
    <source>
        <dbReference type="Pfam" id="PF00501"/>
    </source>
</evidence>
<name>V9W0S6_9RHOB</name>
<dbReference type="FunFam" id="3.40.50.980:FF:000001">
    <property type="entry name" value="Non-ribosomal peptide synthetase"/>
    <property type="match status" value="1"/>
</dbReference>
<dbReference type="GO" id="GO:0047527">
    <property type="term" value="F:2,3-dihydroxybenzoate-serine ligase activity"/>
    <property type="evidence" value="ECO:0007669"/>
    <property type="project" value="TreeGrafter"/>
</dbReference>
<dbReference type="OrthoDB" id="9803968at2"/>
<proteinExistence type="predicted"/>
<reference evidence="2 3" key="1">
    <citation type="submission" date="2013-09" db="EMBL/GenBank/DDBJ databases">
        <authorList>
            <consortium name="DOE Joint Genome Institute"/>
            <person name="Klenk H.-P."/>
            <person name="Huntemann M."/>
            <person name="Han J."/>
            <person name="Chen A."/>
            <person name="Kyrpides N."/>
            <person name="Mavromatis K."/>
            <person name="Markowitz V."/>
            <person name="Palaniappan K."/>
            <person name="Ivanova N."/>
            <person name="Schaumberg A."/>
            <person name="Pati A."/>
            <person name="Liolios K."/>
            <person name="Nordberg H.P."/>
            <person name="Cantor M.N."/>
            <person name="Hua S.X."/>
            <person name="Woyke T."/>
        </authorList>
    </citation>
    <scope>NUCLEOTIDE SEQUENCE [LARGE SCALE GENOMIC DNA]</scope>
    <source>
        <strain evidence="2 3">DSM 14336</strain>
    </source>
</reference>
<dbReference type="GO" id="GO:0005829">
    <property type="term" value="C:cytosol"/>
    <property type="evidence" value="ECO:0007669"/>
    <property type="project" value="TreeGrafter"/>
</dbReference>
<dbReference type="PRINTS" id="PR00154">
    <property type="entry name" value="AMPBINDING"/>
</dbReference>
<dbReference type="GO" id="GO:0043041">
    <property type="term" value="P:amino acid activation for nonribosomal peptide biosynthetic process"/>
    <property type="evidence" value="ECO:0007669"/>
    <property type="project" value="TreeGrafter"/>
</dbReference>
<feature type="domain" description="AMP-dependent synthetase/ligase" evidence="1">
    <location>
        <begin position="42"/>
        <end position="260"/>
    </location>
</feature>
<dbReference type="PROSITE" id="PS00455">
    <property type="entry name" value="AMP_BINDING"/>
    <property type="match status" value="1"/>
</dbReference>
<dbReference type="Gene3D" id="3.40.50.980">
    <property type="match status" value="2"/>
</dbReference>
<dbReference type="RefSeq" id="WP_024091629.1">
    <property type="nucleotide sequence ID" value="NC_023135.1"/>
</dbReference>
<dbReference type="STRING" id="999552.METH_17330"/>
<dbReference type="AlphaFoldDB" id="V9W0S6"/>
<dbReference type="GO" id="GO:0031177">
    <property type="term" value="F:phosphopantetheine binding"/>
    <property type="evidence" value="ECO:0007669"/>
    <property type="project" value="TreeGrafter"/>
</dbReference>
<dbReference type="SUPFAM" id="SSF56801">
    <property type="entry name" value="Acetyl-CoA synthetase-like"/>
    <property type="match status" value="1"/>
</dbReference>
<sequence>MNTPDPLLSRPVHAAAQQTSALRALLHTASARTSLVDMLMLQVRCRGDEIAVCDDTSALRYNDLAEYAARLATRLKRAGVGPGARVGLFADSSAEMMAGLWGILFSGGAYLPLGTDYPADRLTYMIRDAGIDVIVTQEKLRGRLAEMILPGVTVITLDALDAVPGGEDSDCLCGPALLEDDLAYMIYTSGTTGTPKGVGISHAAILNQLTWLQTEQKLRVGETILQKTPVSFDAAQWELLAVCCGAQVVMGRPGYYRDPEAL</sequence>
<evidence type="ECO:0000313" key="3">
    <source>
        <dbReference type="Proteomes" id="UP000018780"/>
    </source>
</evidence>
<protein>
    <recommendedName>
        <fullName evidence="1">AMP-dependent synthetase/ligase domain-containing protein</fullName>
    </recommendedName>
</protein>
<dbReference type="EMBL" id="CP006773">
    <property type="protein sequence ID" value="AHD03240.1"/>
    <property type="molecule type" value="Genomic_DNA"/>
</dbReference>
<dbReference type="GO" id="GO:0009239">
    <property type="term" value="P:enterobactin biosynthetic process"/>
    <property type="evidence" value="ECO:0007669"/>
    <property type="project" value="TreeGrafter"/>
</dbReference>
<keyword evidence="3" id="KW-1185">Reference proteome</keyword>
<accession>V9W0S6</accession>
<dbReference type="KEGG" id="lmd:METH_17330"/>